<dbReference type="InterPro" id="IPR003889">
    <property type="entry name" value="FYrich_C"/>
</dbReference>
<dbReference type="InterPro" id="IPR040092">
    <property type="entry name" value="TBRG1"/>
</dbReference>
<dbReference type="InterPro" id="IPR003888">
    <property type="entry name" value="FYrich_N"/>
</dbReference>
<evidence type="ECO:0000256" key="1">
    <source>
        <dbReference type="ARBA" id="ARBA00004123"/>
    </source>
</evidence>
<sequence length="304" mass="33869">MMSFRETANDLTTKVKLALEKREELIKNYQKIRNDLRISKAENEHLLDMIVEAFPEMGQDVSSCSSSEEYLSQSGDECSIDASLGILKNGKHDLLDSPTSALGSSHMTKRRRRQGKRDDRNDPKPIEQLPRDADGNLVFPIVVGKGQDQIEIHNLGRIKWEPETYHTSRYIWTVGFRSTRVYPSIVTGEPGCTYTSEILEGNGDMPVFQVTPADMPDKPFRANSSSGVWKQILDALTSKGASVKTHASGPQMYGLSHLGVTKAIQELENADKCSKYIMQKWAEPDKSHSVVATAMSSESESAED</sequence>
<dbReference type="EMBL" id="JANBUW010000072">
    <property type="protein sequence ID" value="KAJ2849550.1"/>
    <property type="molecule type" value="Genomic_DNA"/>
</dbReference>
<comment type="caution">
    <text evidence="5">The sequence shown here is derived from an EMBL/GenBank/DDBJ whole genome shotgun (WGS) entry which is preliminary data.</text>
</comment>
<dbReference type="PANTHER" id="PTHR22715">
    <property type="entry name" value="TRANSFORMING GROWTH FACTOR BETA REGULATED GENE 1"/>
    <property type="match status" value="1"/>
</dbReference>
<dbReference type="OrthoDB" id="285793at2759"/>
<organism evidence="5 6">
    <name type="scientific">Coemansia brasiliensis</name>
    <dbReference type="NCBI Taxonomy" id="2650707"/>
    <lineage>
        <taxon>Eukaryota</taxon>
        <taxon>Fungi</taxon>
        <taxon>Fungi incertae sedis</taxon>
        <taxon>Zoopagomycota</taxon>
        <taxon>Kickxellomycotina</taxon>
        <taxon>Kickxellomycetes</taxon>
        <taxon>Kickxellales</taxon>
        <taxon>Kickxellaceae</taxon>
        <taxon>Coemansia</taxon>
    </lineage>
</organism>
<dbReference type="PROSITE" id="PS51543">
    <property type="entry name" value="FYRC"/>
    <property type="match status" value="1"/>
</dbReference>
<dbReference type="GO" id="GO:0005634">
    <property type="term" value="C:nucleus"/>
    <property type="evidence" value="ECO:0007669"/>
    <property type="project" value="UniProtKB-SubCell"/>
</dbReference>
<comment type="subcellular location">
    <subcellularLocation>
        <location evidence="1">Nucleus</location>
    </subcellularLocation>
</comment>
<keyword evidence="6" id="KW-1185">Reference proteome</keyword>
<dbReference type="Pfam" id="PF05964">
    <property type="entry name" value="FYRN"/>
    <property type="match status" value="1"/>
</dbReference>
<evidence type="ECO:0000256" key="2">
    <source>
        <dbReference type="ARBA" id="ARBA00023242"/>
    </source>
</evidence>
<dbReference type="SMART" id="SM00542">
    <property type="entry name" value="FYRC"/>
    <property type="match status" value="1"/>
</dbReference>
<evidence type="ECO:0000313" key="6">
    <source>
        <dbReference type="Proteomes" id="UP001139887"/>
    </source>
</evidence>
<evidence type="ECO:0000256" key="4">
    <source>
        <dbReference type="SAM" id="MobiDB-lite"/>
    </source>
</evidence>
<feature type="compositionally biased region" description="Basic and acidic residues" evidence="4">
    <location>
        <begin position="116"/>
        <end position="131"/>
    </location>
</feature>
<dbReference type="Gene3D" id="3.30.160.360">
    <property type="match status" value="1"/>
</dbReference>
<evidence type="ECO:0000256" key="3">
    <source>
        <dbReference type="SAM" id="Coils"/>
    </source>
</evidence>
<evidence type="ECO:0000313" key="5">
    <source>
        <dbReference type="EMBL" id="KAJ2849550.1"/>
    </source>
</evidence>
<evidence type="ECO:0008006" key="7">
    <source>
        <dbReference type="Google" id="ProtNLM"/>
    </source>
</evidence>
<dbReference type="AlphaFoldDB" id="A0A9W8M0J2"/>
<keyword evidence="3" id="KW-0175">Coiled coil</keyword>
<feature type="coiled-coil region" evidence="3">
    <location>
        <begin position="8"/>
        <end position="42"/>
    </location>
</feature>
<dbReference type="Proteomes" id="UP001139887">
    <property type="component" value="Unassembled WGS sequence"/>
</dbReference>
<dbReference type="Pfam" id="PF05965">
    <property type="entry name" value="FYRC"/>
    <property type="match status" value="1"/>
</dbReference>
<proteinExistence type="predicted"/>
<protein>
    <recommendedName>
        <fullName evidence="7">FYR N-terminal domain-containing protein</fullName>
    </recommendedName>
</protein>
<gene>
    <name evidence="5" type="ORF">IWW36_002556</name>
</gene>
<dbReference type="PROSITE" id="PS51542">
    <property type="entry name" value="FYRN"/>
    <property type="match status" value="1"/>
</dbReference>
<feature type="compositionally biased region" description="Polar residues" evidence="4">
    <location>
        <begin position="97"/>
        <end position="106"/>
    </location>
</feature>
<accession>A0A9W8M0J2</accession>
<feature type="region of interest" description="Disordered" evidence="4">
    <location>
        <begin position="95"/>
        <end position="131"/>
    </location>
</feature>
<dbReference type="PANTHER" id="PTHR22715:SF0">
    <property type="entry name" value="TRANSFORMING GROWTH FACTOR BETA REGULATOR 1"/>
    <property type="match status" value="1"/>
</dbReference>
<name>A0A9W8M0J2_9FUNG</name>
<reference evidence="5" key="1">
    <citation type="submission" date="2022-07" db="EMBL/GenBank/DDBJ databases">
        <title>Phylogenomic reconstructions and comparative analyses of Kickxellomycotina fungi.</title>
        <authorList>
            <person name="Reynolds N.K."/>
            <person name="Stajich J.E."/>
            <person name="Barry K."/>
            <person name="Grigoriev I.V."/>
            <person name="Crous P."/>
            <person name="Smith M.E."/>
        </authorList>
    </citation>
    <scope>NUCLEOTIDE SEQUENCE</scope>
    <source>
        <strain evidence="5">NRRL 1566</strain>
    </source>
</reference>
<dbReference type="GO" id="GO:0051726">
    <property type="term" value="P:regulation of cell cycle"/>
    <property type="evidence" value="ECO:0007669"/>
    <property type="project" value="TreeGrafter"/>
</dbReference>
<keyword evidence="2" id="KW-0539">Nucleus</keyword>